<comment type="caution">
    <text evidence="2">The sequence shown here is derived from an EMBL/GenBank/DDBJ whole genome shotgun (WGS) entry which is preliminary data.</text>
</comment>
<proteinExistence type="predicted"/>
<name>A0A2I0IQ72_PUNGR</name>
<protein>
    <submittedName>
        <fullName evidence="2">Uncharacterized protein</fullName>
    </submittedName>
</protein>
<sequence length="105" mass="12121">MVMSIMKLMVSGVRDGGERQVMEVGGVMGVERGQRMKMVIAMEPEERKEEDEDEGRGRDESLMVPVMEMVMMKVAEEEEQGMRKKRGRVEGKKKMGCQWDGYTWQ</sequence>
<reference evidence="2 3" key="1">
    <citation type="submission" date="2017-11" db="EMBL/GenBank/DDBJ databases">
        <title>De-novo sequencing of pomegranate (Punica granatum L.) genome.</title>
        <authorList>
            <person name="Akparov Z."/>
            <person name="Amiraslanov A."/>
            <person name="Hajiyeva S."/>
            <person name="Abbasov M."/>
            <person name="Kaur K."/>
            <person name="Hamwieh A."/>
            <person name="Solovyev V."/>
            <person name="Salamov A."/>
            <person name="Braich B."/>
            <person name="Kosarev P."/>
            <person name="Mahmoud A."/>
            <person name="Hajiyev E."/>
            <person name="Babayeva S."/>
            <person name="Izzatullayeva V."/>
            <person name="Mammadov A."/>
            <person name="Mammadov A."/>
            <person name="Sharifova S."/>
            <person name="Ojaghi J."/>
            <person name="Eynullazada K."/>
            <person name="Bayramov B."/>
            <person name="Abdulazimova A."/>
            <person name="Shahmuradov I."/>
        </authorList>
    </citation>
    <scope>NUCLEOTIDE SEQUENCE [LARGE SCALE GENOMIC DNA]</scope>
    <source>
        <strain evidence="3">cv. AG2017</strain>
        <tissue evidence="2">Leaf</tissue>
    </source>
</reference>
<dbReference type="AlphaFoldDB" id="A0A2I0IQ72"/>
<accession>A0A2I0IQ72</accession>
<dbReference type="Proteomes" id="UP000233551">
    <property type="component" value="Unassembled WGS sequence"/>
</dbReference>
<evidence type="ECO:0000313" key="2">
    <source>
        <dbReference type="EMBL" id="PKI46129.1"/>
    </source>
</evidence>
<gene>
    <name evidence="2" type="ORF">CRG98_033462</name>
</gene>
<feature type="region of interest" description="Disordered" evidence="1">
    <location>
        <begin position="35"/>
        <end position="62"/>
    </location>
</feature>
<keyword evidence="3" id="KW-1185">Reference proteome</keyword>
<organism evidence="2 3">
    <name type="scientific">Punica granatum</name>
    <name type="common">Pomegranate</name>
    <dbReference type="NCBI Taxonomy" id="22663"/>
    <lineage>
        <taxon>Eukaryota</taxon>
        <taxon>Viridiplantae</taxon>
        <taxon>Streptophyta</taxon>
        <taxon>Embryophyta</taxon>
        <taxon>Tracheophyta</taxon>
        <taxon>Spermatophyta</taxon>
        <taxon>Magnoliopsida</taxon>
        <taxon>eudicotyledons</taxon>
        <taxon>Gunneridae</taxon>
        <taxon>Pentapetalae</taxon>
        <taxon>rosids</taxon>
        <taxon>malvids</taxon>
        <taxon>Myrtales</taxon>
        <taxon>Lythraceae</taxon>
        <taxon>Punica</taxon>
    </lineage>
</organism>
<evidence type="ECO:0000313" key="3">
    <source>
        <dbReference type="Proteomes" id="UP000233551"/>
    </source>
</evidence>
<dbReference type="EMBL" id="PGOL01002671">
    <property type="protein sequence ID" value="PKI46129.1"/>
    <property type="molecule type" value="Genomic_DNA"/>
</dbReference>
<evidence type="ECO:0000256" key="1">
    <source>
        <dbReference type="SAM" id="MobiDB-lite"/>
    </source>
</evidence>